<dbReference type="eggNOG" id="ENOG5032Z2Q">
    <property type="taxonomic scope" value="Bacteria"/>
</dbReference>
<dbReference type="EMBL" id="FP929003">
    <property type="protein sequence ID" value="CBK40831.1"/>
    <property type="molecule type" value="Genomic_DNA"/>
</dbReference>
<sequence>MNHHASPEFWSCYNALPAPIREQADKAFALLKAKPQHPSLHFKKVGRYWSARVSLSYRAVGVEAADGIVWFWIGIHAEYDQLIR</sequence>
<dbReference type="HOGENOM" id="CLU_161929_3_0_0"/>
<dbReference type="Proteomes" id="UP000001660">
    <property type="component" value="Chromosome"/>
</dbReference>
<accession>D8PC72</accession>
<dbReference type="AlphaFoldDB" id="D8PC72"/>
<organism evidence="1 2">
    <name type="scientific">Nitrospira defluvii</name>
    <dbReference type="NCBI Taxonomy" id="330214"/>
    <lineage>
        <taxon>Bacteria</taxon>
        <taxon>Pseudomonadati</taxon>
        <taxon>Nitrospirota</taxon>
        <taxon>Nitrospiria</taxon>
        <taxon>Nitrospirales</taxon>
        <taxon>Nitrospiraceae</taxon>
        <taxon>Nitrospira</taxon>
    </lineage>
</organism>
<dbReference type="OrthoDB" id="129742at2"/>
<reference evidence="1 2" key="1">
    <citation type="journal article" date="2010" name="Proc. Natl. Acad. Sci. U.S.A.">
        <title>A Nitrospira metagenome illuminates the physiology and evolution of globally important nitrite-oxidizing bacteria.</title>
        <authorList>
            <person name="Lucker S."/>
            <person name="Wagner M."/>
            <person name="Maixner F."/>
            <person name="Pelletier E."/>
            <person name="Koch H."/>
            <person name="Vacherie B."/>
            <person name="Rattei T."/>
            <person name="Sinninghe Damste J."/>
            <person name="Spieck E."/>
            <person name="Le Paslier D."/>
            <person name="Daims H."/>
        </authorList>
    </citation>
    <scope>NUCLEOTIDE SEQUENCE [LARGE SCALE GENOMIC DNA]</scope>
</reference>
<gene>
    <name evidence="1" type="ORF">NIDE1071</name>
</gene>
<keyword evidence="2" id="KW-1185">Reference proteome</keyword>
<evidence type="ECO:0000313" key="2">
    <source>
        <dbReference type="Proteomes" id="UP000001660"/>
    </source>
</evidence>
<evidence type="ECO:0000313" key="1">
    <source>
        <dbReference type="EMBL" id="CBK40831.1"/>
    </source>
</evidence>
<name>D8PC72_9BACT</name>
<dbReference type="STRING" id="330214.NIDE1071"/>
<protein>
    <submittedName>
        <fullName evidence="1">Uncharacterized protein</fullName>
    </submittedName>
</protein>
<dbReference type="SUPFAM" id="SSF143011">
    <property type="entry name" value="RelE-like"/>
    <property type="match status" value="1"/>
</dbReference>
<dbReference type="KEGG" id="nde:NIDE1071"/>
<proteinExistence type="predicted"/>
<dbReference type="InterPro" id="IPR035093">
    <property type="entry name" value="RelE/ParE_toxin_dom_sf"/>
</dbReference>